<dbReference type="PROSITE" id="PS00523">
    <property type="entry name" value="SULFATASE_1"/>
    <property type="match status" value="1"/>
</dbReference>
<evidence type="ECO:0000256" key="5">
    <source>
        <dbReference type="SAM" id="SignalP"/>
    </source>
</evidence>
<comment type="caution">
    <text evidence="7">The sequence shown here is derived from an EMBL/GenBank/DDBJ whole genome shotgun (WGS) entry which is preliminary data.</text>
</comment>
<dbReference type="Pfam" id="PF00884">
    <property type="entry name" value="Sulfatase"/>
    <property type="match status" value="1"/>
</dbReference>
<keyword evidence="5" id="KW-0732">Signal</keyword>
<dbReference type="InterPro" id="IPR000917">
    <property type="entry name" value="Sulfatase_N"/>
</dbReference>
<dbReference type="GO" id="GO:0004065">
    <property type="term" value="F:arylsulfatase activity"/>
    <property type="evidence" value="ECO:0007669"/>
    <property type="project" value="UniProtKB-EC"/>
</dbReference>
<evidence type="ECO:0000313" key="7">
    <source>
        <dbReference type="EMBL" id="TWT70216.1"/>
    </source>
</evidence>
<dbReference type="OrthoDB" id="9803751at2"/>
<evidence type="ECO:0000256" key="1">
    <source>
        <dbReference type="ARBA" id="ARBA00008779"/>
    </source>
</evidence>
<dbReference type="RefSeq" id="WP_146439236.1">
    <property type="nucleotide sequence ID" value="NZ_SJPL01000001.1"/>
</dbReference>
<dbReference type="InterPro" id="IPR050738">
    <property type="entry name" value="Sulfatase"/>
</dbReference>
<evidence type="ECO:0000256" key="4">
    <source>
        <dbReference type="ARBA" id="ARBA00022837"/>
    </source>
</evidence>
<feature type="chain" id="PRO_5022727671" evidence="5">
    <location>
        <begin position="37"/>
        <end position="498"/>
    </location>
</feature>
<keyword evidence="2" id="KW-0479">Metal-binding</keyword>
<name>A0A5C5Y374_9PLAN</name>
<keyword evidence="4" id="KW-0106">Calcium</keyword>
<sequence length="498" mass="54829" precursor="true">MKNFPLLIAATPIHAALLPAALFLCAVLVATPVAKAQGTDDRPNIAVVLCDDLGYGDLECYGHPIIKTPNLNALADGGIRFTDFYSAAPVCSPSRVGLLTGRSPNRAGVFDWIPPSQKPRPDAREQVHMRKGEVTIPALLKQAGYATCMAGKWHCNGKFNHPSQAQPGDFGFDHWLGTQNNASPSHQQPVNFVRNGQPVGKIDEFSCQYVVTEALHWLQDTADNDQPFFLYLPFHEPHEPVASPPELVQQYLPMAKNEDQAQYFANVANVDAAVGRLVKGLEELGQRDNTLIIFTSDNGPETLKRYQRAKRSYGTPGPLRGMKLHTTDAGFRVAGIMNWPAKIAAGQIVSQPVSSLDFLPTFCMLAGNEPPQDISLDGTDFRPALGGNQINRMKPLVWCYYNATNESRVAMRSGNYKVLAKLNGGQLPQMQNITQKTYPAVRDAELTDIEIYDVTTDIGESDNLAGQDETLTRTMSQQIRSEYKALVEDSHVWPVARQ</sequence>
<dbReference type="InterPro" id="IPR017850">
    <property type="entry name" value="Alkaline_phosphatase_core_sf"/>
</dbReference>
<keyword evidence="8" id="KW-1185">Reference proteome</keyword>
<dbReference type="PANTHER" id="PTHR42693:SF53">
    <property type="entry name" value="ENDO-4-O-SULFATASE"/>
    <property type="match status" value="1"/>
</dbReference>
<evidence type="ECO:0000259" key="6">
    <source>
        <dbReference type="Pfam" id="PF00884"/>
    </source>
</evidence>
<dbReference type="EMBL" id="SJPL01000001">
    <property type="protein sequence ID" value="TWT70216.1"/>
    <property type="molecule type" value="Genomic_DNA"/>
</dbReference>
<dbReference type="Proteomes" id="UP000317238">
    <property type="component" value="Unassembled WGS sequence"/>
</dbReference>
<feature type="signal peptide" evidence="5">
    <location>
        <begin position="1"/>
        <end position="36"/>
    </location>
</feature>
<dbReference type="Gene3D" id="3.40.720.10">
    <property type="entry name" value="Alkaline Phosphatase, subunit A"/>
    <property type="match status" value="1"/>
</dbReference>
<evidence type="ECO:0000256" key="2">
    <source>
        <dbReference type="ARBA" id="ARBA00022723"/>
    </source>
</evidence>
<keyword evidence="3 7" id="KW-0378">Hydrolase</keyword>
<dbReference type="PROSITE" id="PS00149">
    <property type="entry name" value="SULFATASE_2"/>
    <property type="match status" value="1"/>
</dbReference>
<gene>
    <name evidence="7" type="primary">atsA_49</name>
    <name evidence="7" type="ORF">Pan14r_25170</name>
</gene>
<dbReference type="PANTHER" id="PTHR42693">
    <property type="entry name" value="ARYLSULFATASE FAMILY MEMBER"/>
    <property type="match status" value="1"/>
</dbReference>
<dbReference type="GO" id="GO:0046872">
    <property type="term" value="F:metal ion binding"/>
    <property type="evidence" value="ECO:0007669"/>
    <property type="project" value="UniProtKB-KW"/>
</dbReference>
<proteinExistence type="inferred from homology"/>
<comment type="similarity">
    <text evidence="1">Belongs to the sulfatase family.</text>
</comment>
<evidence type="ECO:0000256" key="3">
    <source>
        <dbReference type="ARBA" id="ARBA00022801"/>
    </source>
</evidence>
<accession>A0A5C5Y374</accession>
<dbReference type="EC" id="3.1.6.1" evidence="7"/>
<dbReference type="Gene3D" id="3.30.1120.10">
    <property type="match status" value="1"/>
</dbReference>
<evidence type="ECO:0000313" key="8">
    <source>
        <dbReference type="Proteomes" id="UP000317238"/>
    </source>
</evidence>
<protein>
    <submittedName>
        <fullName evidence="7">Arylsulfatase</fullName>
        <ecNumber evidence="7">3.1.6.1</ecNumber>
    </submittedName>
</protein>
<dbReference type="AlphaFoldDB" id="A0A5C5Y374"/>
<dbReference type="InterPro" id="IPR024607">
    <property type="entry name" value="Sulfatase_CS"/>
</dbReference>
<feature type="domain" description="Sulfatase N-terminal" evidence="6">
    <location>
        <begin position="43"/>
        <end position="367"/>
    </location>
</feature>
<organism evidence="7 8">
    <name type="scientific">Crateriforma conspicua</name>
    <dbReference type="NCBI Taxonomy" id="2527996"/>
    <lineage>
        <taxon>Bacteria</taxon>
        <taxon>Pseudomonadati</taxon>
        <taxon>Planctomycetota</taxon>
        <taxon>Planctomycetia</taxon>
        <taxon>Planctomycetales</taxon>
        <taxon>Planctomycetaceae</taxon>
        <taxon>Crateriforma</taxon>
    </lineage>
</organism>
<dbReference type="SUPFAM" id="SSF53649">
    <property type="entry name" value="Alkaline phosphatase-like"/>
    <property type="match status" value="1"/>
</dbReference>
<reference evidence="7 8" key="1">
    <citation type="submission" date="2019-02" db="EMBL/GenBank/DDBJ databases">
        <title>Deep-cultivation of Planctomycetes and their phenomic and genomic characterization uncovers novel biology.</title>
        <authorList>
            <person name="Wiegand S."/>
            <person name="Jogler M."/>
            <person name="Boedeker C."/>
            <person name="Pinto D."/>
            <person name="Vollmers J."/>
            <person name="Rivas-Marin E."/>
            <person name="Kohn T."/>
            <person name="Peeters S.H."/>
            <person name="Heuer A."/>
            <person name="Rast P."/>
            <person name="Oberbeckmann S."/>
            <person name="Bunk B."/>
            <person name="Jeske O."/>
            <person name="Meyerdierks A."/>
            <person name="Storesund J.E."/>
            <person name="Kallscheuer N."/>
            <person name="Luecker S."/>
            <person name="Lage O.M."/>
            <person name="Pohl T."/>
            <person name="Merkel B.J."/>
            <person name="Hornburger P."/>
            <person name="Mueller R.-W."/>
            <person name="Bruemmer F."/>
            <person name="Labrenz M."/>
            <person name="Spormann A.M."/>
            <person name="Op Den Camp H."/>
            <person name="Overmann J."/>
            <person name="Amann R."/>
            <person name="Jetten M.S.M."/>
            <person name="Mascher T."/>
            <person name="Medema M.H."/>
            <person name="Devos D.P."/>
            <person name="Kaster A.-K."/>
            <person name="Ovreas L."/>
            <person name="Rohde M."/>
            <person name="Galperin M.Y."/>
            <person name="Jogler C."/>
        </authorList>
    </citation>
    <scope>NUCLEOTIDE SEQUENCE [LARGE SCALE GENOMIC DNA]</scope>
    <source>
        <strain evidence="7 8">Pan14r</strain>
    </source>
</reference>